<dbReference type="EMBL" id="QQOH01000001">
    <property type="protein sequence ID" value="RDE24663.1"/>
    <property type="molecule type" value="Genomic_DNA"/>
</dbReference>
<evidence type="ECO:0000256" key="1">
    <source>
        <dbReference type="ARBA" id="ARBA00001933"/>
    </source>
</evidence>
<accession>A0A369WU53</accession>
<dbReference type="InterPro" id="IPR015421">
    <property type="entry name" value="PyrdxlP-dep_Trfase_major"/>
</dbReference>
<dbReference type="GO" id="GO:0008483">
    <property type="term" value="F:transaminase activity"/>
    <property type="evidence" value="ECO:0007669"/>
    <property type="project" value="UniProtKB-KW"/>
</dbReference>
<keyword evidence="4" id="KW-0032">Aminotransferase</keyword>
<protein>
    <submittedName>
        <fullName evidence="4">Aminotransferase class III-fold pyridoxal phosphate-dependent enzyme</fullName>
    </submittedName>
</protein>
<dbReference type="GO" id="GO:0030170">
    <property type="term" value="F:pyridoxal phosphate binding"/>
    <property type="evidence" value="ECO:0007669"/>
    <property type="project" value="InterPro"/>
</dbReference>
<dbReference type="Gene3D" id="3.40.640.10">
    <property type="entry name" value="Type I PLP-dependent aspartate aminotransferase-like (Major domain)"/>
    <property type="match status" value="1"/>
</dbReference>
<evidence type="ECO:0000256" key="2">
    <source>
        <dbReference type="ARBA" id="ARBA00022898"/>
    </source>
</evidence>
<gene>
    <name evidence="4" type="ORF">DV711_03480</name>
</gene>
<dbReference type="InterPro" id="IPR015424">
    <property type="entry name" value="PyrdxlP-dep_Trfase"/>
</dbReference>
<proteinExistence type="inferred from homology"/>
<dbReference type="Pfam" id="PF00202">
    <property type="entry name" value="Aminotran_3"/>
    <property type="match status" value="1"/>
</dbReference>
<evidence type="ECO:0000313" key="5">
    <source>
        <dbReference type="Proteomes" id="UP000253769"/>
    </source>
</evidence>
<comment type="caution">
    <text evidence="4">The sequence shown here is derived from an EMBL/GenBank/DDBJ whole genome shotgun (WGS) entry which is preliminary data.</text>
</comment>
<keyword evidence="2 3" id="KW-0663">Pyridoxal phosphate</keyword>
<dbReference type="Gene3D" id="3.90.1150.10">
    <property type="entry name" value="Aspartate Aminotransferase, domain 1"/>
    <property type="match status" value="1"/>
</dbReference>
<comment type="cofactor">
    <cofactor evidence="1">
        <name>pyridoxal 5'-phosphate</name>
        <dbReference type="ChEBI" id="CHEBI:597326"/>
    </cofactor>
</comment>
<evidence type="ECO:0000313" key="4">
    <source>
        <dbReference type="EMBL" id="RDE24663.1"/>
    </source>
</evidence>
<dbReference type="RefSeq" id="WP_114694249.1">
    <property type="nucleotide sequence ID" value="NZ_QQOH01000001.1"/>
</dbReference>
<dbReference type="InterPro" id="IPR015422">
    <property type="entry name" value="PyrdxlP-dep_Trfase_small"/>
</dbReference>
<comment type="similarity">
    <text evidence="3">Belongs to the class-III pyridoxal-phosphate-dependent aminotransferase family.</text>
</comment>
<dbReference type="PANTHER" id="PTHR43713:SF3">
    <property type="entry name" value="GLUTAMATE-1-SEMIALDEHYDE 2,1-AMINOMUTASE 1, CHLOROPLASTIC-RELATED"/>
    <property type="match status" value="1"/>
</dbReference>
<keyword evidence="4" id="KW-0808">Transferase</keyword>
<dbReference type="SUPFAM" id="SSF53383">
    <property type="entry name" value="PLP-dependent transferases"/>
    <property type="match status" value="1"/>
</dbReference>
<dbReference type="AlphaFoldDB" id="A0A369WU53"/>
<name>A0A369WU53_9GAMM</name>
<organism evidence="4 5">
    <name type="scientific">Motiliproteus coralliicola</name>
    <dbReference type="NCBI Taxonomy" id="2283196"/>
    <lineage>
        <taxon>Bacteria</taxon>
        <taxon>Pseudomonadati</taxon>
        <taxon>Pseudomonadota</taxon>
        <taxon>Gammaproteobacteria</taxon>
        <taxon>Oceanospirillales</taxon>
        <taxon>Oceanospirillaceae</taxon>
        <taxon>Motiliproteus</taxon>
    </lineage>
</organism>
<dbReference type="PANTHER" id="PTHR43713">
    <property type="entry name" value="GLUTAMATE-1-SEMIALDEHYDE 2,1-AMINOMUTASE"/>
    <property type="match status" value="1"/>
</dbReference>
<reference evidence="4 5" key="1">
    <citation type="submission" date="2018-07" db="EMBL/GenBank/DDBJ databases">
        <title>Motiliproteus coralliicola sp. nov., a bacterium isolated from Coral.</title>
        <authorList>
            <person name="Wang G."/>
        </authorList>
    </citation>
    <scope>NUCLEOTIDE SEQUENCE [LARGE SCALE GENOMIC DNA]</scope>
    <source>
        <strain evidence="4 5">C34</strain>
    </source>
</reference>
<sequence length="410" mass="45005">MSYRLDKDLALRERAQKVFPAGMYGHMSTTPLPDNYPQFIAKAEGGRIWGVDGYEYIDFLCAYGPNILGYKHPKVEAAVRRQLEQGDCTTGPSPLMLELAEKLVEKGDHANWSLLCKNGSDATNICLMVARAQTGRNTILMAEGTYHGTDPWSSWSKVGITDNARADIITFKYNDCDSLEQAVAKAGDDLAAIIVTPNLHEVFVPQQLVTQEFAQKARQLCNDKGAALILDDVRCSWRFSLGSTWQTLGVLPDLCAMGKTLGNGYALSAVTGNDRFRSGAAECFFTGSYWFSSAAFAASLATMEAIEEENAIERMETAGNQFRAGLADLANGYGFKLDQSGPVQMPLFLFEDDPEYLKGGFFCNEAVKNGVYLHPVHNMFICAEHDKDIVDALDRLDGAFKALKAQFGDG</sequence>
<dbReference type="OrthoDB" id="9801052at2"/>
<keyword evidence="5" id="KW-1185">Reference proteome</keyword>
<dbReference type="Proteomes" id="UP000253769">
    <property type="component" value="Unassembled WGS sequence"/>
</dbReference>
<dbReference type="InterPro" id="IPR005814">
    <property type="entry name" value="Aminotrans_3"/>
</dbReference>
<evidence type="ECO:0000256" key="3">
    <source>
        <dbReference type="RuleBase" id="RU003560"/>
    </source>
</evidence>